<dbReference type="VEuPathDB" id="FungiDB:PC110_g16134"/>
<comment type="caution">
    <text evidence="1">The sequence shown here is derived from an EMBL/GenBank/DDBJ whole genome shotgun (WGS) entry which is preliminary data.</text>
</comment>
<proteinExistence type="predicted"/>
<evidence type="ECO:0008006" key="3">
    <source>
        <dbReference type="Google" id="ProtNLM"/>
    </source>
</evidence>
<evidence type="ECO:0000313" key="1">
    <source>
        <dbReference type="EMBL" id="KAG2897455.1"/>
    </source>
</evidence>
<dbReference type="Proteomes" id="UP000774804">
    <property type="component" value="Unassembled WGS sequence"/>
</dbReference>
<sequence length="280" mass="31355">MGSASGFVQASWSDAAEIPQDVKYWLKRYRCIHGVIQPSRGGGVRDAYVNFTDCKARFDVAVTKVKIEDDSAVWFIIAKNEWRTHNHHMDAVPRVRWANNLSKKGAVMDSIAIITDAGAGPRQIAGSEICFLLSNVLLCQFHALVYWKKILGTTFGLTPADRDIAQQCFANMMYSPTEKSYLHWLKELQVFAKSGNRSVLTYFNKNWKGCRNGYFLERGDLIDVREDLGEALSTTDSTQIPRVPLASQPKLIQQTDGFAAGKEVLVQDTHFVCIIDASKA</sequence>
<dbReference type="AlphaFoldDB" id="A0A8T1BCJ8"/>
<name>A0A8T1BCJ8_9STRA</name>
<protein>
    <recommendedName>
        <fullName evidence="3">MULE transposase domain-containing protein</fullName>
    </recommendedName>
</protein>
<evidence type="ECO:0000313" key="2">
    <source>
        <dbReference type="Proteomes" id="UP000774804"/>
    </source>
</evidence>
<gene>
    <name evidence="1" type="ORF">PC115_g17175</name>
</gene>
<organism evidence="1 2">
    <name type="scientific">Phytophthora cactorum</name>
    <dbReference type="NCBI Taxonomy" id="29920"/>
    <lineage>
        <taxon>Eukaryota</taxon>
        <taxon>Sar</taxon>
        <taxon>Stramenopiles</taxon>
        <taxon>Oomycota</taxon>
        <taxon>Peronosporomycetes</taxon>
        <taxon>Peronosporales</taxon>
        <taxon>Peronosporaceae</taxon>
        <taxon>Phytophthora</taxon>
    </lineage>
</organism>
<dbReference type="EMBL" id="RCMI01000797">
    <property type="protein sequence ID" value="KAG2897455.1"/>
    <property type="molecule type" value="Genomic_DNA"/>
</dbReference>
<reference evidence="1" key="1">
    <citation type="submission" date="2018-10" db="EMBL/GenBank/DDBJ databases">
        <title>Effector identification in a new, highly contiguous assembly of the strawberry crown rot pathogen Phytophthora cactorum.</title>
        <authorList>
            <person name="Armitage A.D."/>
            <person name="Nellist C.F."/>
            <person name="Bates H."/>
            <person name="Vickerstaff R.J."/>
            <person name="Harrison R.J."/>
        </authorList>
    </citation>
    <scope>NUCLEOTIDE SEQUENCE</scope>
    <source>
        <strain evidence="1">4032</strain>
    </source>
</reference>
<accession>A0A8T1BCJ8</accession>